<evidence type="ECO:0000256" key="1">
    <source>
        <dbReference type="SAM" id="SignalP"/>
    </source>
</evidence>
<feature type="chain" id="PRO_5035270765" evidence="1">
    <location>
        <begin position="21"/>
        <end position="99"/>
    </location>
</feature>
<dbReference type="AlphaFoldDB" id="A0A8J8NX43"/>
<name>A0A8J8NX43_HALGN</name>
<dbReference type="EMBL" id="RRYP01005698">
    <property type="protein sequence ID" value="TNV81821.1"/>
    <property type="molecule type" value="Genomic_DNA"/>
</dbReference>
<accession>A0A8J8NX43</accession>
<reference evidence="2" key="1">
    <citation type="submission" date="2019-06" db="EMBL/GenBank/DDBJ databases">
        <authorList>
            <person name="Zheng W."/>
        </authorList>
    </citation>
    <scope>NUCLEOTIDE SEQUENCE</scope>
    <source>
        <strain evidence="2">QDHG01</strain>
    </source>
</reference>
<evidence type="ECO:0000313" key="3">
    <source>
        <dbReference type="Proteomes" id="UP000785679"/>
    </source>
</evidence>
<dbReference type="Proteomes" id="UP000785679">
    <property type="component" value="Unassembled WGS sequence"/>
</dbReference>
<keyword evidence="1" id="KW-0732">Signal</keyword>
<protein>
    <submittedName>
        <fullName evidence="2">Uncharacterized protein</fullName>
    </submittedName>
</protein>
<organism evidence="2 3">
    <name type="scientific">Halteria grandinella</name>
    <dbReference type="NCBI Taxonomy" id="5974"/>
    <lineage>
        <taxon>Eukaryota</taxon>
        <taxon>Sar</taxon>
        <taxon>Alveolata</taxon>
        <taxon>Ciliophora</taxon>
        <taxon>Intramacronucleata</taxon>
        <taxon>Spirotrichea</taxon>
        <taxon>Stichotrichia</taxon>
        <taxon>Sporadotrichida</taxon>
        <taxon>Halteriidae</taxon>
        <taxon>Halteria</taxon>
    </lineage>
</organism>
<gene>
    <name evidence="2" type="ORF">FGO68_gene1432</name>
</gene>
<comment type="caution">
    <text evidence="2">The sequence shown here is derived from an EMBL/GenBank/DDBJ whole genome shotgun (WGS) entry which is preliminary data.</text>
</comment>
<proteinExistence type="predicted"/>
<sequence length="99" mass="11444">MMKEGLDLQLLLLLLREVLLVQRDLLVQTNSKAGNIFQSLTLIPFLHTPQSYSDLLKIVQGLGVSFFEFFQFLLCDILEGFDLSVQLCLKFLRERLLLQ</sequence>
<keyword evidence="3" id="KW-1185">Reference proteome</keyword>
<evidence type="ECO:0000313" key="2">
    <source>
        <dbReference type="EMBL" id="TNV81821.1"/>
    </source>
</evidence>
<feature type="signal peptide" evidence="1">
    <location>
        <begin position="1"/>
        <end position="20"/>
    </location>
</feature>